<dbReference type="GO" id="GO:0008236">
    <property type="term" value="F:serine-type peptidase activity"/>
    <property type="evidence" value="ECO:0007669"/>
    <property type="project" value="UniProtKB-KW"/>
</dbReference>
<dbReference type="PANTHER" id="PTHR42987:SF8">
    <property type="entry name" value="PROTEINASE"/>
    <property type="match status" value="1"/>
</dbReference>
<dbReference type="InterPro" id="IPR029045">
    <property type="entry name" value="ClpP/crotonase-like_dom_sf"/>
</dbReference>
<keyword evidence="8" id="KW-1185">Reference proteome</keyword>
<dbReference type="RefSeq" id="WP_183630893.1">
    <property type="nucleotide sequence ID" value="NZ_BAABLE010000011.1"/>
</dbReference>
<evidence type="ECO:0000313" key="8">
    <source>
        <dbReference type="Proteomes" id="UP000561045"/>
    </source>
</evidence>
<gene>
    <name evidence="7" type="ORF">GGR36_000193</name>
</gene>
<evidence type="ECO:0000259" key="6">
    <source>
        <dbReference type="Pfam" id="PF01343"/>
    </source>
</evidence>
<evidence type="ECO:0000256" key="4">
    <source>
        <dbReference type="ARBA" id="ARBA00022825"/>
    </source>
</evidence>
<sequence>MSELNWERKLVEDLATEALKEQRRRRRWGIFFKFLGVAYFGVFLWIMWSGRSPDGVDGHPHTAVIELDGVIAANNPASAARVNSALREAFKSDAVKGVVLKINSPGGSPVQAGAIYDEIRRLKAGKPSLPVYAVVEELCASGGYYVAAAADRIYVDKASLVGSIGVIMDGFGFTEAMQKFGVERRVYTAGDNKAFLDPFSPSVPKHVEHANSMLQEIHAQFIDAVRKGRGKRLKETPEMFSGLVWTGAKSIELGLADATGTVTSVARDVIKAEKLRDYTEREPAFERFARRFGAVAAEALSSGLAETRYR</sequence>
<dbReference type="PANTHER" id="PTHR42987">
    <property type="entry name" value="PEPTIDASE S49"/>
    <property type="match status" value="1"/>
</dbReference>
<comment type="caution">
    <text evidence="7">The sequence shown here is derived from an EMBL/GenBank/DDBJ whole genome shotgun (WGS) entry which is preliminary data.</text>
</comment>
<keyword evidence="5" id="KW-0472">Membrane</keyword>
<keyword evidence="3 7" id="KW-0378">Hydrolase</keyword>
<accession>A0A840BCS2</accession>
<dbReference type="GO" id="GO:0006508">
    <property type="term" value="P:proteolysis"/>
    <property type="evidence" value="ECO:0007669"/>
    <property type="project" value="UniProtKB-KW"/>
</dbReference>
<keyword evidence="2 7" id="KW-0645">Protease</keyword>
<dbReference type="Gene3D" id="6.20.330.10">
    <property type="match status" value="1"/>
</dbReference>
<dbReference type="CDD" id="cd07023">
    <property type="entry name" value="S49_Sppa_N_C"/>
    <property type="match status" value="1"/>
</dbReference>
<evidence type="ECO:0000256" key="5">
    <source>
        <dbReference type="SAM" id="Phobius"/>
    </source>
</evidence>
<evidence type="ECO:0000313" key="7">
    <source>
        <dbReference type="EMBL" id="MBB4010885.1"/>
    </source>
</evidence>
<dbReference type="Pfam" id="PF01343">
    <property type="entry name" value="Peptidase_S49"/>
    <property type="match status" value="1"/>
</dbReference>
<dbReference type="EMBL" id="JACIET010000001">
    <property type="protein sequence ID" value="MBB4010885.1"/>
    <property type="molecule type" value="Genomic_DNA"/>
</dbReference>
<keyword evidence="5" id="KW-0812">Transmembrane</keyword>
<name>A0A840BCS2_9RHOO</name>
<dbReference type="EC" id="3.4.21.-" evidence="7"/>
<reference evidence="7 8" key="1">
    <citation type="submission" date="2020-08" db="EMBL/GenBank/DDBJ databases">
        <title>Genomic Encyclopedia of Type Strains, Phase IV (KMG-IV): sequencing the most valuable type-strain genomes for metagenomic binning, comparative biology and taxonomic classification.</title>
        <authorList>
            <person name="Goeker M."/>
        </authorList>
    </citation>
    <scope>NUCLEOTIDE SEQUENCE [LARGE SCALE GENOMIC DNA]</scope>
    <source>
        <strain evidence="7 8">DSM 106739</strain>
    </source>
</reference>
<evidence type="ECO:0000256" key="3">
    <source>
        <dbReference type="ARBA" id="ARBA00022801"/>
    </source>
</evidence>
<protein>
    <submittedName>
        <fullName evidence="7">Protease-4</fullName>
        <ecNumber evidence="7">3.4.21.-</ecNumber>
    </submittedName>
</protein>
<organism evidence="7 8">
    <name type="scientific">Niveibacterium umoris</name>
    <dbReference type="NCBI Taxonomy" id="1193620"/>
    <lineage>
        <taxon>Bacteria</taxon>
        <taxon>Pseudomonadati</taxon>
        <taxon>Pseudomonadota</taxon>
        <taxon>Betaproteobacteria</taxon>
        <taxon>Rhodocyclales</taxon>
        <taxon>Rhodocyclaceae</taxon>
        <taxon>Niveibacterium</taxon>
    </lineage>
</organism>
<dbReference type="SUPFAM" id="SSF52096">
    <property type="entry name" value="ClpP/crotonase"/>
    <property type="match status" value="1"/>
</dbReference>
<proteinExistence type="inferred from homology"/>
<feature type="domain" description="Peptidase S49" evidence="6">
    <location>
        <begin position="128"/>
        <end position="273"/>
    </location>
</feature>
<comment type="similarity">
    <text evidence="1">Belongs to the peptidase S49 family.</text>
</comment>
<evidence type="ECO:0000256" key="2">
    <source>
        <dbReference type="ARBA" id="ARBA00022670"/>
    </source>
</evidence>
<evidence type="ECO:0000256" key="1">
    <source>
        <dbReference type="ARBA" id="ARBA00008683"/>
    </source>
</evidence>
<dbReference type="Proteomes" id="UP000561045">
    <property type="component" value="Unassembled WGS sequence"/>
</dbReference>
<feature type="transmembrane region" description="Helical" evidence="5">
    <location>
        <begin position="30"/>
        <end position="48"/>
    </location>
</feature>
<dbReference type="Gene3D" id="3.90.226.10">
    <property type="entry name" value="2-enoyl-CoA Hydratase, Chain A, domain 1"/>
    <property type="match status" value="1"/>
</dbReference>
<keyword evidence="4" id="KW-0720">Serine protease</keyword>
<dbReference type="AlphaFoldDB" id="A0A840BCS2"/>
<keyword evidence="5" id="KW-1133">Transmembrane helix</keyword>
<dbReference type="InterPro" id="IPR047272">
    <property type="entry name" value="S49_SppA_C"/>
</dbReference>
<dbReference type="InterPro" id="IPR002142">
    <property type="entry name" value="Peptidase_S49"/>
</dbReference>